<gene>
    <name evidence="8 11" type="primary">bamA</name>
    <name evidence="11" type="ORF">GCM10007854_12480</name>
</gene>
<dbReference type="PIRSF" id="PIRSF006076">
    <property type="entry name" value="OM_assembly_OMP85"/>
    <property type="match status" value="1"/>
</dbReference>
<evidence type="ECO:0000256" key="2">
    <source>
        <dbReference type="ARBA" id="ARBA00022452"/>
    </source>
</evidence>
<feature type="domain" description="POTRA" evidence="10">
    <location>
        <begin position="296"/>
        <end position="375"/>
    </location>
</feature>
<evidence type="ECO:0000256" key="8">
    <source>
        <dbReference type="HAMAP-Rule" id="MF_01430"/>
    </source>
</evidence>
<comment type="subcellular location">
    <subcellularLocation>
        <location evidence="8">Cell outer membrane</location>
    </subcellularLocation>
    <subcellularLocation>
        <location evidence="1">Membrane</location>
    </subcellularLocation>
</comment>
<evidence type="ECO:0000313" key="11">
    <source>
        <dbReference type="EMBL" id="GLQ20293.1"/>
    </source>
</evidence>
<dbReference type="NCBIfam" id="TIGR03303">
    <property type="entry name" value="OM_YaeT"/>
    <property type="match status" value="1"/>
</dbReference>
<evidence type="ECO:0000256" key="9">
    <source>
        <dbReference type="NCBIfam" id="TIGR03303"/>
    </source>
</evidence>
<reference evidence="11" key="1">
    <citation type="journal article" date="2014" name="Int. J. Syst. Evol. Microbiol.">
        <title>Complete genome of a new Firmicutes species belonging to the dominant human colonic microbiota ('Ruminococcus bicirculans') reveals two chromosomes and a selective capacity to utilize plant glucans.</title>
        <authorList>
            <consortium name="NISC Comparative Sequencing Program"/>
            <person name="Wegmann U."/>
            <person name="Louis P."/>
            <person name="Goesmann A."/>
            <person name="Henrissat B."/>
            <person name="Duncan S.H."/>
            <person name="Flint H.J."/>
        </authorList>
    </citation>
    <scope>NUCLEOTIDE SEQUENCE</scope>
    <source>
        <strain evidence="11">NBRC 108216</strain>
    </source>
</reference>
<evidence type="ECO:0000256" key="7">
    <source>
        <dbReference type="ARBA" id="ARBA00023237"/>
    </source>
</evidence>
<dbReference type="RefSeq" id="WP_284370729.1">
    <property type="nucleotide sequence ID" value="NZ_BSNJ01000002.1"/>
</dbReference>
<dbReference type="InterPro" id="IPR039910">
    <property type="entry name" value="D15-like"/>
</dbReference>
<evidence type="ECO:0000256" key="5">
    <source>
        <dbReference type="ARBA" id="ARBA00022737"/>
    </source>
</evidence>
<dbReference type="InterPro" id="IPR010827">
    <property type="entry name" value="BamA/TamA_POTRA"/>
</dbReference>
<dbReference type="InterPro" id="IPR023707">
    <property type="entry name" value="OM_assembly_BamA"/>
</dbReference>
<keyword evidence="6 8" id="KW-0472">Membrane</keyword>
<comment type="caution">
    <text evidence="11">The sequence shown here is derived from an EMBL/GenBank/DDBJ whole genome shotgun (WGS) entry which is preliminary data.</text>
</comment>
<keyword evidence="5 8" id="KW-0677">Repeat</keyword>
<dbReference type="Gene3D" id="2.40.160.50">
    <property type="entry name" value="membrane protein fhac: a member of the omp85/tpsb transporter family"/>
    <property type="match status" value="1"/>
</dbReference>
<comment type="similarity">
    <text evidence="8">Belongs to the BamA family.</text>
</comment>
<feature type="domain" description="POTRA" evidence="10">
    <location>
        <begin position="125"/>
        <end position="202"/>
    </location>
</feature>
<dbReference type="EMBL" id="BSNJ01000002">
    <property type="protein sequence ID" value="GLQ20293.1"/>
    <property type="molecule type" value="Genomic_DNA"/>
</dbReference>
<keyword evidence="12" id="KW-1185">Reference proteome</keyword>
<evidence type="ECO:0000256" key="6">
    <source>
        <dbReference type="ARBA" id="ARBA00023136"/>
    </source>
</evidence>
<keyword evidence="4 8" id="KW-0732">Signal</keyword>
<name>A0ABQ5UYT0_9PROT</name>
<dbReference type="InterPro" id="IPR034746">
    <property type="entry name" value="POTRA"/>
</dbReference>
<feature type="domain" description="POTRA" evidence="10">
    <location>
        <begin position="378"/>
        <end position="451"/>
    </location>
</feature>
<organism evidence="11 12">
    <name type="scientific">Algimonas porphyrae</name>
    <dbReference type="NCBI Taxonomy" id="1128113"/>
    <lineage>
        <taxon>Bacteria</taxon>
        <taxon>Pseudomonadati</taxon>
        <taxon>Pseudomonadota</taxon>
        <taxon>Alphaproteobacteria</taxon>
        <taxon>Maricaulales</taxon>
        <taxon>Robiginitomaculaceae</taxon>
        <taxon>Algimonas</taxon>
    </lineage>
</organism>
<keyword evidence="7 8" id="KW-0998">Cell outer membrane</keyword>
<comment type="function">
    <text evidence="8">Part of the outer membrane protein assembly complex, which is involved in assembly and insertion of beta-barrel proteins into the outer membrane.</text>
</comment>
<accession>A0ABQ5UYT0</accession>
<evidence type="ECO:0000256" key="1">
    <source>
        <dbReference type="ARBA" id="ARBA00004370"/>
    </source>
</evidence>
<comment type="subunit">
    <text evidence="8">Part of the Bam complex.</text>
</comment>
<dbReference type="Pfam" id="PF07244">
    <property type="entry name" value="POTRA"/>
    <property type="match status" value="5"/>
</dbReference>
<dbReference type="Gene3D" id="3.10.20.310">
    <property type="entry name" value="membrane protein fhac"/>
    <property type="match status" value="5"/>
</dbReference>
<reference evidence="11" key="2">
    <citation type="submission" date="2023-01" db="EMBL/GenBank/DDBJ databases">
        <title>Draft genome sequence of Algimonas porphyrae strain NBRC 108216.</title>
        <authorList>
            <person name="Sun Q."/>
            <person name="Mori K."/>
        </authorList>
    </citation>
    <scope>NUCLEOTIDE SEQUENCE</scope>
    <source>
        <strain evidence="11">NBRC 108216</strain>
    </source>
</reference>
<protein>
    <recommendedName>
        <fullName evidence="8 9">Outer membrane protein assembly factor BamA</fullName>
    </recommendedName>
</protein>
<feature type="domain" description="POTRA" evidence="10">
    <location>
        <begin position="57"/>
        <end position="124"/>
    </location>
</feature>
<dbReference type="InterPro" id="IPR000184">
    <property type="entry name" value="Bac_surfAg_D15"/>
</dbReference>
<dbReference type="Proteomes" id="UP001161390">
    <property type="component" value="Unassembled WGS sequence"/>
</dbReference>
<evidence type="ECO:0000313" key="12">
    <source>
        <dbReference type="Proteomes" id="UP001161390"/>
    </source>
</evidence>
<dbReference type="PANTHER" id="PTHR12815">
    <property type="entry name" value="SORTING AND ASSEMBLY MACHINERY SAMM50 PROTEIN FAMILY MEMBER"/>
    <property type="match status" value="1"/>
</dbReference>
<dbReference type="PROSITE" id="PS51779">
    <property type="entry name" value="POTRA"/>
    <property type="match status" value="5"/>
</dbReference>
<evidence type="ECO:0000256" key="3">
    <source>
        <dbReference type="ARBA" id="ARBA00022692"/>
    </source>
</evidence>
<dbReference type="Pfam" id="PF01103">
    <property type="entry name" value="Omp85"/>
    <property type="match status" value="1"/>
</dbReference>
<keyword evidence="3 8" id="KW-0812">Transmembrane</keyword>
<keyword evidence="2 8" id="KW-1134">Transmembrane beta strand</keyword>
<evidence type="ECO:0000259" key="10">
    <source>
        <dbReference type="PROSITE" id="PS51779"/>
    </source>
</evidence>
<evidence type="ECO:0000256" key="4">
    <source>
        <dbReference type="ARBA" id="ARBA00022729"/>
    </source>
</evidence>
<dbReference type="PANTHER" id="PTHR12815:SF23">
    <property type="entry name" value="OUTER MEMBRANE PROTEIN ASSEMBLY FACTOR BAMA"/>
    <property type="match status" value="1"/>
</dbReference>
<dbReference type="HAMAP" id="MF_01430">
    <property type="entry name" value="OM_assembly_BamA"/>
    <property type="match status" value="1"/>
</dbReference>
<proteinExistence type="inferred from homology"/>
<feature type="domain" description="POTRA" evidence="10">
    <location>
        <begin position="205"/>
        <end position="293"/>
    </location>
</feature>
<sequence>MGPLHIRTELRTLSSHCASLLFVLAILGALALPGAASARQDAAAAAPETAPAYQPPTRIRSIQVTGNQRVEANTVASYLLFSPGDPYSEERIDLSLKTLYSTGLFADVLIDPRDGNVLIQVIENPIINRVVFEGNRSLKSDKINDEISAEPRSLFTRAQVQEDVQRIIELYRQSGRFGATVEPKVVEQPQNRVDLIFEISEGPVTGVKSINFIGNTEFSDRKLRKEIATSESSWYKFFDSNDNYDPARLEFDREQLRTFYTNRGFADFRVVSAVAELTPDQEDFYITFTLDEGGEYRWGDISVETELEALNKDFLERLVNIEEGEVYNSSQIENAIDNLNFAAGTSGYAFVDIQQDLRLDRETKTVDLVFNVVEGPRVYIERIDIVGNTTTLDYVIRRELELVEGDAFNRILLDRSRNRVRALRFFEEVEIEESQGSSPDRAVVEVRVTEQPTGELSFSAGFSSADAFLVDLSITQRNLRGRGQLLRAVIRASSNRREIDLRFTEPRFLGRNLAGSIELFDVVIDFLDEAGFRSTRTGGQVSLAFPLTQNTSLSARYSLRSESIEFPQENQCDQVLQASQTGQLSAQSTQLLSLCQQVGGRLSSIFGYTFGWDRRNDPITPTGGFDARFSQDVAGIGGDVRYLRTDVRGNYYKGLFPGVIASASLSGGYIRGWGGDPVQINDRYFKGNFDFRGFDNAGIGPRVVNYVAETGSTLIPTAAGGFDGRAQAQGGNLFGLAAAEVSFPVGLPQLLGSFFIEAGTVGLLDESFQYNIITDPGASGLTAGASCDGVTAAGVICQRTVDTLDPRVTAGASIFWESPFGPIRFDFAQPIVKQPFDDRQSFQFTTRTRF</sequence>